<gene>
    <name evidence="4" type="primary">pgsA_2</name>
    <name evidence="4" type="ORF">Pla123a_44890</name>
</gene>
<keyword evidence="1 2" id="KW-0808">Transferase</keyword>
<dbReference type="Pfam" id="PF01066">
    <property type="entry name" value="CDP-OH_P_transf"/>
    <property type="match status" value="1"/>
</dbReference>
<keyword evidence="5" id="KW-1185">Reference proteome</keyword>
<dbReference type="EC" id="2.7.8.5" evidence="4"/>
<evidence type="ECO:0000256" key="2">
    <source>
        <dbReference type="RuleBase" id="RU003750"/>
    </source>
</evidence>
<evidence type="ECO:0000313" key="5">
    <source>
        <dbReference type="Proteomes" id="UP000318478"/>
    </source>
</evidence>
<dbReference type="InterPro" id="IPR048254">
    <property type="entry name" value="CDP_ALCOHOL_P_TRANSF_CS"/>
</dbReference>
<dbReference type="InterPro" id="IPR000462">
    <property type="entry name" value="CDP-OH_P_trans"/>
</dbReference>
<evidence type="ECO:0000256" key="1">
    <source>
        <dbReference type="ARBA" id="ARBA00022679"/>
    </source>
</evidence>
<dbReference type="EMBL" id="SJPO01000014">
    <property type="protein sequence ID" value="TWT66791.1"/>
    <property type="molecule type" value="Genomic_DNA"/>
</dbReference>
<evidence type="ECO:0000256" key="3">
    <source>
        <dbReference type="SAM" id="Phobius"/>
    </source>
</evidence>
<feature type="transmembrane region" description="Helical" evidence="3">
    <location>
        <begin position="7"/>
        <end position="32"/>
    </location>
</feature>
<keyword evidence="3" id="KW-0472">Membrane</keyword>
<comment type="similarity">
    <text evidence="2">Belongs to the CDP-alcohol phosphatidyltransferase class-I family.</text>
</comment>
<dbReference type="RefSeq" id="WP_146591127.1">
    <property type="nucleotide sequence ID" value="NZ_SJPO01000014.1"/>
</dbReference>
<dbReference type="Gene3D" id="1.20.120.1760">
    <property type="match status" value="1"/>
</dbReference>
<protein>
    <submittedName>
        <fullName evidence="4">CDP-diacylglycerol--glycerol-3-phosphate 3-phosphatidyltransferase</fullName>
        <ecNumber evidence="4">2.7.8.5</ecNumber>
    </submittedName>
</protein>
<dbReference type="Proteomes" id="UP000318478">
    <property type="component" value="Unassembled WGS sequence"/>
</dbReference>
<dbReference type="PROSITE" id="PS00379">
    <property type="entry name" value="CDP_ALCOHOL_P_TRANSF"/>
    <property type="match status" value="1"/>
</dbReference>
<accession>A0A5C5XW83</accession>
<feature type="transmembrane region" description="Helical" evidence="3">
    <location>
        <begin position="188"/>
        <end position="217"/>
    </location>
</feature>
<dbReference type="GO" id="GO:0016020">
    <property type="term" value="C:membrane"/>
    <property type="evidence" value="ECO:0007669"/>
    <property type="project" value="InterPro"/>
</dbReference>
<sequence>MPTRNHAYLLPSLLTLGNLLSGFLAIVVLSGAGVENPALTAAGLILLAALLDGFDGLAARRLGVASEFGGRLDSLADVVSFGAAPALLVCELSRPAGRLAWGAAAWLLSATALRLARYDASGDPPGRFEGLPCPAAGATIAAAVIALAGTKGGSQPYLLPALALGLGVLMVSQIAYPRLRVTSRPREFGFVAAVLLTVAVGVSLGGYAPLVICVLFIGSPLYPTSVPDWRLQRRSLGRLLFSRRRDG</sequence>
<comment type="caution">
    <text evidence="4">The sequence shown here is derived from an EMBL/GenBank/DDBJ whole genome shotgun (WGS) entry which is preliminary data.</text>
</comment>
<keyword evidence="3" id="KW-1133">Transmembrane helix</keyword>
<dbReference type="AlphaFoldDB" id="A0A5C5XW83"/>
<keyword evidence="3" id="KW-0812">Transmembrane</keyword>
<dbReference type="GO" id="GO:0008654">
    <property type="term" value="P:phospholipid biosynthetic process"/>
    <property type="evidence" value="ECO:0007669"/>
    <property type="project" value="InterPro"/>
</dbReference>
<dbReference type="GO" id="GO:0008444">
    <property type="term" value="F:CDP-diacylglycerol-glycerol-3-phosphate 3-phosphatidyltransferase activity"/>
    <property type="evidence" value="ECO:0007669"/>
    <property type="project" value="UniProtKB-EC"/>
</dbReference>
<reference evidence="4 5" key="1">
    <citation type="submission" date="2019-02" db="EMBL/GenBank/DDBJ databases">
        <title>Deep-cultivation of Planctomycetes and their phenomic and genomic characterization uncovers novel biology.</title>
        <authorList>
            <person name="Wiegand S."/>
            <person name="Jogler M."/>
            <person name="Boedeker C."/>
            <person name="Pinto D."/>
            <person name="Vollmers J."/>
            <person name="Rivas-Marin E."/>
            <person name="Kohn T."/>
            <person name="Peeters S.H."/>
            <person name="Heuer A."/>
            <person name="Rast P."/>
            <person name="Oberbeckmann S."/>
            <person name="Bunk B."/>
            <person name="Jeske O."/>
            <person name="Meyerdierks A."/>
            <person name="Storesund J.E."/>
            <person name="Kallscheuer N."/>
            <person name="Luecker S."/>
            <person name="Lage O.M."/>
            <person name="Pohl T."/>
            <person name="Merkel B.J."/>
            <person name="Hornburger P."/>
            <person name="Mueller R.-W."/>
            <person name="Bruemmer F."/>
            <person name="Labrenz M."/>
            <person name="Spormann A.M."/>
            <person name="Op Den Camp H."/>
            <person name="Overmann J."/>
            <person name="Amann R."/>
            <person name="Jetten M.S.M."/>
            <person name="Mascher T."/>
            <person name="Medema M.H."/>
            <person name="Devos D.P."/>
            <person name="Kaster A.-K."/>
            <person name="Ovreas L."/>
            <person name="Rohde M."/>
            <person name="Galperin M.Y."/>
            <person name="Jogler C."/>
        </authorList>
    </citation>
    <scope>NUCLEOTIDE SEQUENCE [LARGE SCALE GENOMIC DNA]</scope>
    <source>
        <strain evidence="4 5">Pla123a</strain>
    </source>
</reference>
<dbReference type="InterPro" id="IPR043130">
    <property type="entry name" value="CDP-OH_PTrfase_TM_dom"/>
</dbReference>
<name>A0A5C5XW83_9BACT</name>
<evidence type="ECO:0000313" key="4">
    <source>
        <dbReference type="EMBL" id="TWT66791.1"/>
    </source>
</evidence>
<feature type="transmembrane region" description="Helical" evidence="3">
    <location>
        <begin position="156"/>
        <end position="176"/>
    </location>
</feature>
<organism evidence="4 5">
    <name type="scientific">Posidoniimonas polymericola</name>
    <dbReference type="NCBI Taxonomy" id="2528002"/>
    <lineage>
        <taxon>Bacteria</taxon>
        <taxon>Pseudomonadati</taxon>
        <taxon>Planctomycetota</taxon>
        <taxon>Planctomycetia</taxon>
        <taxon>Pirellulales</taxon>
        <taxon>Lacipirellulaceae</taxon>
        <taxon>Posidoniimonas</taxon>
    </lineage>
</organism>
<proteinExistence type="inferred from homology"/>
<dbReference type="OrthoDB" id="9777147at2"/>